<feature type="transmembrane region" description="Helical" evidence="1">
    <location>
        <begin position="116"/>
        <end position="139"/>
    </location>
</feature>
<accession>A0A5C6ZNF5</accession>
<organism evidence="2 3">
    <name type="scientific">Subsaximicrobium wynnwilliamsii</name>
    <dbReference type="NCBI Taxonomy" id="291179"/>
    <lineage>
        <taxon>Bacteria</taxon>
        <taxon>Pseudomonadati</taxon>
        <taxon>Bacteroidota</taxon>
        <taxon>Flavobacteriia</taxon>
        <taxon>Flavobacteriales</taxon>
        <taxon>Flavobacteriaceae</taxon>
        <taxon>Subsaximicrobium</taxon>
    </lineage>
</organism>
<dbReference type="Proteomes" id="UP000321578">
    <property type="component" value="Unassembled WGS sequence"/>
</dbReference>
<name>A0A5C6ZNF5_9FLAO</name>
<evidence type="ECO:0000313" key="3">
    <source>
        <dbReference type="Proteomes" id="UP000321578"/>
    </source>
</evidence>
<evidence type="ECO:0000313" key="2">
    <source>
        <dbReference type="EMBL" id="TXD91027.1"/>
    </source>
</evidence>
<evidence type="ECO:0000256" key="1">
    <source>
        <dbReference type="SAM" id="Phobius"/>
    </source>
</evidence>
<protein>
    <submittedName>
        <fullName evidence="2">GTP-binding protein</fullName>
    </submittedName>
</protein>
<keyword evidence="1" id="KW-0812">Transmembrane</keyword>
<reference evidence="2 3" key="1">
    <citation type="submission" date="2019-08" db="EMBL/GenBank/DDBJ databases">
        <title>Genomes of Subsaximicrobium wynnwilliamsii strains.</title>
        <authorList>
            <person name="Bowman J.P."/>
        </authorList>
    </citation>
    <scope>NUCLEOTIDE SEQUENCE [LARGE SCALE GENOMIC DNA]</scope>
    <source>
        <strain evidence="2 3">2-80-2</strain>
    </source>
</reference>
<dbReference type="OrthoDB" id="1451346at2"/>
<dbReference type="EMBL" id="VORO01000001">
    <property type="protein sequence ID" value="TXD91027.1"/>
    <property type="molecule type" value="Genomic_DNA"/>
</dbReference>
<gene>
    <name evidence="2" type="ORF">ESY86_00045</name>
</gene>
<dbReference type="AlphaFoldDB" id="A0A5C6ZNF5"/>
<proteinExistence type="predicted"/>
<sequence>MELSNKIALRPRFSLELDQDPELLLSAFENAGRAKEGFVTSRVDDHVFIRFPKSKQTFWSPQLHLEISKMEAQPTVLKGLYGPNPTMWTLFMFLHFFVATLFISAGIWLYTNTRLGAATTLPLVALILLFILWFVLYFVGRLGRKFGKDEMLLLQDFMYKILNATINPN</sequence>
<dbReference type="RefSeq" id="WP_147084489.1">
    <property type="nucleotide sequence ID" value="NZ_VORM01000027.1"/>
</dbReference>
<comment type="caution">
    <text evidence="2">The sequence shown here is derived from an EMBL/GenBank/DDBJ whole genome shotgun (WGS) entry which is preliminary data.</text>
</comment>
<keyword evidence="1" id="KW-1133">Transmembrane helix</keyword>
<keyword evidence="3" id="KW-1185">Reference proteome</keyword>
<keyword evidence="1" id="KW-0472">Membrane</keyword>
<feature type="transmembrane region" description="Helical" evidence="1">
    <location>
        <begin position="88"/>
        <end position="110"/>
    </location>
</feature>